<organism evidence="1 2">
    <name type="scientific">Lactococcus ileimucosae</name>
    <dbReference type="NCBI Taxonomy" id="2941329"/>
    <lineage>
        <taxon>Bacteria</taxon>
        <taxon>Bacillati</taxon>
        <taxon>Bacillota</taxon>
        <taxon>Bacilli</taxon>
        <taxon>Lactobacillales</taxon>
        <taxon>Streptococcaceae</taxon>
        <taxon>Lactococcus</taxon>
    </lineage>
</organism>
<name>A0ABV4D4P6_9LACT</name>
<keyword evidence="2" id="KW-1185">Reference proteome</keyword>
<dbReference type="Proteomes" id="UP001565283">
    <property type="component" value="Unassembled WGS sequence"/>
</dbReference>
<reference evidence="1 2" key="1">
    <citation type="submission" date="2024-03" db="EMBL/GenBank/DDBJ databases">
        <title>Mouse gut bacterial collection (mGBC) of GemPharmatech.</title>
        <authorList>
            <person name="He Y."/>
            <person name="Dong L."/>
            <person name="Wu D."/>
            <person name="Gao X."/>
            <person name="Lin Z."/>
        </authorList>
    </citation>
    <scope>NUCLEOTIDE SEQUENCE [LARGE SCALE GENOMIC DNA]</scope>
    <source>
        <strain evidence="1 2">61-15</strain>
    </source>
</reference>
<evidence type="ECO:0000313" key="2">
    <source>
        <dbReference type="Proteomes" id="UP001565283"/>
    </source>
</evidence>
<protein>
    <submittedName>
        <fullName evidence="1">DUF4176 domain-containing protein</fullName>
    </submittedName>
</protein>
<proteinExistence type="predicted"/>
<sequence length="148" mass="16804">MTLTLKGRLLGLGSIIELASEDYTGRYVVLARGGFRTEKESSEVIPRYLVGPHPYGEAPDQETFPILDTEIESIVFEGYTDEKDQEFLDSLLDMMENGKPLAKRAEQFKASLTEIPEVEIEDLEEAEVKAKADPFYRLRQIKESKVDE</sequence>
<evidence type="ECO:0000313" key="1">
    <source>
        <dbReference type="EMBL" id="MEY8443984.1"/>
    </source>
</evidence>
<gene>
    <name evidence="1" type="ORF">AALA52_06995</name>
</gene>
<dbReference type="EMBL" id="JBCLSH010000024">
    <property type="protein sequence ID" value="MEY8443984.1"/>
    <property type="molecule type" value="Genomic_DNA"/>
</dbReference>
<comment type="caution">
    <text evidence="1">The sequence shown here is derived from an EMBL/GenBank/DDBJ whole genome shotgun (WGS) entry which is preliminary data.</text>
</comment>
<dbReference type="Pfam" id="PF13780">
    <property type="entry name" value="DUF4176"/>
    <property type="match status" value="1"/>
</dbReference>
<accession>A0ABV4D4P6</accession>
<dbReference type="InterPro" id="IPR025233">
    <property type="entry name" value="DUF4176"/>
</dbReference>
<dbReference type="RefSeq" id="WP_369948499.1">
    <property type="nucleotide sequence ID" value="NZ_JBCLSH010000024.1"/>
</dbReference>